<dbReference type="AlphaFoldDB" id="L8E7L5"/>
<dbReference type="OrthoDB" id="445341at2759"/>
<gene>
    <name evidence="2" type="primary">ALKBH2</name>
</gene>
<sequence>MAVTTSGSTEMMKENWPLGAPLPLSPSVPAETLSSGIRIPVGKAPPGGWRWSGCRWPTGAY</sequence>
<protein>
    <submittedName>
        <fullName evidence="2">Alternative protein ALKBH2</fullName>
    </submittedName>
</protein>
<evidence type="ECO:0000256" key="1">
    <source>
        <dbReference type="SAM" id="MobiDB-lite"/>
    </source>
</evidence>
<proteinExistence type="predicted"/>
<reference evidence="2" key="1">
    <citation type="journal article" date="2013" name="PLoS ONE">
        <title>Direct detection of alternative open reading frames translation products in human significantly expands the proteome.</title>
        <authorList>
            <person name="Vanderperre B."/>
            <person name="Lucier J.-F."/>
            <person name="Motard J."/>
            <person name="Tremblay G."/>
            <person name="Vanderperre S."/>
            <person name="Wisztorski M."/>
            <person name="Salzet M."/>
            <person name="Boisvert F.-M."/>
            <person name="Roucou X."/>
        </authorList>
    </citation>
    <scope>NUCLEOTIDE SEQUENCE</scope>
</reference>
<accession>L8E7L5</accession>
<dbReference type="ChiTaRS" id="ALKBH2">
    <property type="organism name" value="human"/>
</dbReference>
<name>L8E7L5_HUMAN</name>
<organism evidence="2">
    <name type="scientific">Homo sapiens</name>
    <name type="common">Human</name>
    <dbReference type="NCBI Taxonomy" id="9606"/>
    <lineage>
        <taxon>Eukaryota</taxon>
        <taxon>Metazoa</taxon>
        <taxon>Chordata</taxon>
        <taxon>Craniata</taxon>
        <taxon>Vertebrata</taxon>
        <taxon>Euteleostomi</taxon>
        <taxon>Mammalia</taxon>
        <taxon>Eutheria</taxon>
        <taxon>Euarchontoglires</taxon>
        <taxon>Primates</taxon>
        <taxon>Haplorrhini</taxon>
        <taxon>Catarrhini</taxon>
        <taxon>Hominidae</taxon>
        <taxon>Homo</taxon>
    </lineage>
</organism>
<dbReference type="EMBL" id="HF583627">
    <property type="protein sequence ID" value="CCQ43124.1"/>
    <property type="molecule type" value="Genomic_DNA"/>
</dbReference>
<evidence type="ECO:0000313" key="2">
    <source>
        <dbReference type="EMBL" id="CCQ43124.1"/>
    </source>
</evidence>
<feature type="region of interest" description="Disordered" evidence="1">
    <location>
        <begin position="1"/>
        <end position="23"/>
    </location>
</feature>